<evidence type="ECO:0000256" key="1">
    <source>
        <dbReference type="SAM" id="MobiDB-lite"/>
    </source>
</evidence>
<feature type="region of interest" description="Disordered" evidence="1">
    <location>
        <begin position="210"/>
        <end position="234"/>
    </location>
</feature>
<dbReference type="RefSeq" id="WP_137095867.1">
    <property type="nucleotide sequence ID" value="NZ_SWMS01000011.1"/>
</dbReference>
<dbReference type="InterPro" id="IPR041581">
    <property type="entry name" value="Glyoxalase_6"/>
</dbReference>
<comment type="caution">
    <text evidence="3">The sequence shown here is derived from an EMBL/GenBank/DDBJ whole genome shotgun (WGS) entry which is preliminary data.</text>
</comment>
<evidence type="ECO:0000313" key="4">
    <source>
        <dbReference type="Proteomes" id="UP000309992"/>
    </source>
</evidence>
<dbReference type="PROSITE" id="PS51819">
    <property type="entry name" value="VOC"/>
    <property type="match status" value="1"/>
</dbReference>
<dbReference type="PANTHER" id="PTHR33993:SF14">
    <property type="entry name" value="GB|AAF24581.1"/>
    <property type="match status" value="1"/>
</dbReference>
<protein>
    <submittedName>
        <fullName evidence="3">VOC family protein</fullName>
    </submittedName>
</protein>
<name>A0ABY2S1Z7_9PSEU</name>
<proteinExistence type="predicted"/>
<dbReference type="SUPFAM" id="SSF54593">
    <property type="entry name" value="Glyoxalase/Bleomycin resistance protein/Dihydroxybiphenyl dioxygenase"/>
    <property type="match status" value="1"/>
</dbReference>
<evidence type="ECO:0000259" key="2">
    <source>
        <dbReference type="PROSITE" id="PS51819"/>
    </source>
</evidence>
<reference evidence="3 4" key="1">
    <citation type="journal article" date="2015" name="Antonie Van Leeuwenhoek">
        <title>Prauserella endophytica sp. nov., an endophytic actinobacterium isolated from Tamarix taklamakanensis.</title>
        <authorList>
            <person name="Liu J.M."/>
            <person name="Habden X."/>
            <person name="Guo L."/>
            <person name="Tuo L."/>
            <person name="Jiang Z.K."/>
            <person name="Liu S.W."/>
            <person name="Liu X.F."/>
            <person name="Chen L."/>
            <person name="Li R.F."/>
            <person name="Zhang Y.Q."/>
            <person name="Sun C.H."/>
        </authorList>
    </citation>
    <scope>NUCLEOTIDE SEQUENCE [LARGE SCALE GENOMIC DNA]</scope>
    <source>
        <strain evidence="3 4">CGMCC 4.7182</strain>
    </source>
</reference>
<feature type="domain" description="VOC" evidence="2">
    <location>
        <begin position="10"/>
        <end position="127"/>
    </location>
</feature>
<dbReference type="Pfam" id="PF18029">
    <property type="entry name" value="Glyoxalase_6"/>
    <property type="match status" value="1"/>
</dbReference>
<dbReference type="InterPro" id="IPR052164">
    <property type="entry name" value="Anthracycline_SecMetBiosynth"/>
</dbReference>
<accession>A0ABY2S1Z7</accession>
<keyword evidence="4" id="KW-1185">Reference proteome</keyword>
<dbReference type="InterPro" id="IPR037523">
    <property type="entry name" value="VOC_core"/>
</dbReference>
<dbReference type="CDD" id="cd07247">
    <property type="entry name" value="SgaA_N_like"/>
    <property type="match status" value="1"/>
</dbReference>
<dbReference type="EMBL" id="SWMS01000011">
    <property type="protein sequence ID" value="TKG69176.1"/>
    <property type="molecule type" value="Genomic_DNA"/>
</dbReference>
<dbReference type="InterPro" id="IPR029068">
    <property type="entry name" value="Glyas_Bleomycin-R_OHBP_Dase"/>
</dbReference>
<organism evidence="3 4">
    <name type="scientific">Prauserella endophytica</name>
    <dbReference type="NCBI Taxonomy" id="1592324"/>
    <lineage>
        <taxon>Bacteria</taxon>
        <taxon>Bacillati</taxon>
        <taxon>Actinomycetota</taxon>
        <taxon>Actinomycetes</taxon>
        <taxon>Pseudonocardiales</taxon>
        <taxon>Pseudonocardiaceae</taxon>
        <taxon>Prauserella</taxon>
        <taxon>Prauserella coralliicola group</taxon>
    </lineage>
</organism>
<sequence>MSGRLGSVGEFCWLDLKTRDVEATSAFLSRTLGWEFTAGRLGERPMTLISTGGHRIGGVSDLANPVYPPGIPPHVAYYLAVDDVGACAKEAIAYGATMVVEPCDVGEQGRLATLVDPVGAAFSLWRPKEFRGWTFPPGTPAAPARMVVACAEPGRAGEFYERMLGAPFTSAVFTEADEPEPRWEAAVAVAGAHGPAARVVTPEGMGFPVAVQQRRGDDRRMPAAPRSPSRHERA</sequence>
<gene>
    <name evidence="3" type="ORF">FCN18_20490</name>
</gene>
<dbReference type="Proteomes" id="UP000309992">
    <property type="component" value="Unassembled WGS sequence"/>
</dbReference>
<evidence type="ECO:0000313" key="3">
    <source>
        <dbReference type="EMBL" id="TKG69176.1"/>
    </source>
</evidence>
<dbReference type="Gene3D" id="3.10.180.10">
    <property type="entry name" value="2,3-Dihydroxybiphenyl 1,2-Dioxygenase, domain 1"/>
    <property type="match status" value="1"/>
</dbReference>
<dbReference type="PANTHER" id="PTHR33993">
    <property type="entry name" value="GLYOXALASE-RELATED"/>
    <property type="match status" value="1"/>
</dbReference>